<sequence length="170" mass="18980">MLLGTINASPELLCTELTIMSTNSERLYLKVLQPVLNPWIAEVEFDEDLDGIEEKYATLTSQVPQKRQNTKHSINLCNSNNKCSNNKTTSLNFVDVLLQVQKGTSSVKTAYKGKFSSTNNLASTSQNMSQYIPSCATRVKDEEDTASISDNDLTELVEVRIQEITPEIKE</sequence>
<dbReference type="Proteomes" id="UP000266673">
    <property type="component" value="Unassembled WGS sequence"/>
</dbReference>
<organism evidence="1 2">
    <name type="scientific">Gigaspora rosea</name>
    <dbReference type="NCBI Taxonomy" id="44941"/>
    <lineage>
        <taxon>Eukaryota</taxon>
        <taxon>Fungi</taxon>
        <taxon>Fungi incertae sedis</taxon>
        <taxon>Mucoromycota</taxon>
        <taxon>Glomeromycotina</taxon>
        <taxon>Glomeromycetes</taxon>
        <taxon>Diversisporales</taxon>
        <taxon>Gigasporaceae</taxon>
        <taxon>Gigaspora</taxon>
    </lineage>
</organism>
<dbReference type="EMBL" id="QKWP01001413">
    <property type="protein sequence ID" value="RIB09125.1"/>
    <property type="molecule type" value="Genomic_DNA"/>
</dbReference>
<name>A0A397UFQ0_9GLOM</name>
<gene>
    <name evidence="1" type="ORF">C2G38_2209716</name>
</gene>
<comment type="caution">
    <text evidence="1">The sequence shown here is derived from an EMBL/GenBank/DDBJ whole genome shotgun (WGS) entry which is preliminary data.</text>
</comment>
<evidence type="ECO:0000313" key="2">
    <source>
        <dbReference type="Proteomes" id="UP000266673"/>
    </source>
</evidence>
<reference evidence="1 2" key="1">
    <citation type="submission" date="2018-06" db="EMBL/GenBank/DDBJ databases">
        <title>Comparative genomics reveals the genomic features of Rhizophagus irregularis, R. cerebriforme, R. diaphanum and Gigaspora rosea, and their symbiotic lifestyle signature.</title>
        <authorList>
            <person name="Morin E."/>
            <person name="San Clemente H."/>
            <person name="Chen E.C.H."/>
            <person name="De La Providencia I."/>
            <person name="Hainaut M."/>
            <person name="Kuo A."/>
            <person name="Kohler A."/>
            <person name="Murat C."/>
            <person name="Tang N."/>
            <person name="Roy S."/>
            <person name="Loubradou J."/>
            <person name="Henrissat B."/>
            <person name="Grigoriev I.V."/>
            <person name="Corradi N."/>
            <person name="Roux C."/>
            <person name="Martin F.M."/>
        </authorList>
    </citation>
    <scope>NUCLEOTIDE SEQUENCE [LARGE SCALE GENOMIC DNA]</scope>
    <source>
        <strain evidence="1 2">DAOM 194757</strain>
    </source>
</reference>
<proteinExistence type="predicted"/>
<dbReference type="AlphaFoldDB" id="A0A397UFQ0"/>
<evidence type="ECO:0000313" key="1">
    <source>
        <dbReference type="EMBL" id="RIB09125.1"/>
    </source>
</evidence>
<accession>A0A397UFQ0</accession>
<keyword evidence="2" id="KW-1185">Reference proteome</keyword>
<protein>
    <submittedName>
        <fullName evidence="1">Uncharacterized protein</fullName>
    </submittedName>
</protein>